<dbReference type="RefSeq" id="WP_112221774.1">
    <property type="nucleotide sequence ID" value="NZ_CP196859.1"/>
</dbReference>
<comment type="caution">
    <text evidence="3">The sequence shown here is derived from an EMBL/GenBank/DDBJ whole genome shotgun (WGS) entry which is preliminary data.</text>
</comment>
<dbReference type="InterPro" id="IPR000073">
    <property type="entry name" value="AB_hydrolase_1"/>
</dbReference>
<gene>
    <name evidence="3" type="ORF">DP120_03280</name>
</gene>
<proteinExistence type="predicted"/>
<dbReference type="Gene3D" id="3.40.50.1820">
    <property type="entry name" value="alpha/beta hydrolase"/>
    <property type="match status" value="1"/>
</dbReference>
<dbReference type="PANTHER" id="PTHR43798:SF31">
    <property type="entry name" value="AB HYDROLASE SUPERFAMILY PROTEIN YCLE"/>
    <property type="match status" value="1"/>
</dbReference>
<dbReference type="AlphaFoldDB" id="A0A365L7E7"/>
<evidence type="ECO:0000313" key="3">
    <source>
        <dbReference type="EMBL" id="RAZ81319.1"/>
    </source>
</evidence>
<feature type="domain" description="AB hydrolase-1" evidence="2">
    <location>
        <begin position="41"/>
        <end position="265"/>
    </location>
</feature>
<dbReference type="InterPro" id="IPR029058">
    <property type="entry name" value="AB_hydrolase_fold"/>
</dbReference>
<evidence type="ECO:0000259" key="2">
    <source>
        <dbReference type="Pfam" id="PF00561"/>
    </source>
</evidence>
<keyword evidence="1 3" id="KW-0378">Hydrolase</keyword>
<dbReference type="SUPFAM" id="SSF53474">
    <property type="entry name" value="alpha/beta-Hydrolases"/>
    <property type="match status" value="1"/>
</dbReference>
<dbReference type="GO" id="GO:0016787">
    <property type="term" value="F:hydrolase activity"/>
    <property type="evidence" value="ECO:0007669"/>
    <property type="project" value="UniProtKB-KW"/>
</dbReference>
<sequence length="277" mass="31825">MWNEKLLETERGNFEIFEKGEGEPLAVTHLYSEFNQKGNSMAASFTDDYRVYLINLRGAGRSVKAAIPEEYSMNETVKDLEAIRKALKYEKWAFAGHSTGGMLALKYAVNNQSSLTKIIAGGAAASYEYGKDENSIYCRKNPHFNRIVEIMDLLNDPTTPIEVRKEIGYEWALMSYRSEEKLKESMKKPNSGKTVGPRLNYFIKNEYPTYDIREELKEIRIPSYIYSGKYDAQCPLKFGEEIADLIPGARFTVFEESNHNPFSEEESKFKEFVEETL</sequence>
<dbReference type="EMBL" id="QLZR01000001">
    <property type="protein sequence ID" value="RAZ81319.1"/>
    <property type="molecule type" value="Genomic_DNA"/>
</dbReference>
<dbReference type="Gene3D" id="6.10.140.700">
    <property type="match status" value="1"/>
</dbReference>
<dbReference type="InterPro" id="IPR050266">
    <property type="entry name" value="AB_hydrolase_sf"/>
</dbReference>
<dbReference type="PANTHER" id="PTHR43798">
    <property type="entry name" value="MONOACYLGLYCEROL LIPASE"/>
    <property type="match status" value="1"/>
</dbReference>
<dbReference type="Proteomes" id="UP000251002">
    <property type="component" value="Unassembled WGS sequence"/>
</dbReference>
<protein>
    <submittedName>
        <fullName evidence="3">Alpha/beta hydrolase</fullName>
    </submittedName>
</protein>
<name>A0A365L7E7_9BACL</name>
<reference evidence="3 4" key="1">
    <citation type="submission" date="2018-06" db="EMBL/GenBank/DDBJ databases">
        <title>The draft genome sequences of strains SCU63 and S1.</title>
        <authorList>
            <person name="Gan L."/>
        </authorList>
    </citation>
    <scope>NUCLEOTIDE SEQUENCE [LARGE SCALE GENOMIC DNA]</scope>
    <source>
        <strain evidence="3 4">SCU63</strain>
    </source>
</reference>
<evidence type="ECO:0000256" key="1">
    <source>
        <dbReference type="ARBA" id="ARBA00022801"/>
    </source>
</evidence>
<organism evidence="3 4">
    <name type="scientific">Planococcus halotolerans</name>
    <dbReference type="NCBI Taxonomy" id="2233542"/>
    <lineage>
        <taxon>Bacteria</taxon>
        <taxon>Bacillati</taxon>
        <taxon>Bacillota</taxon>
        <taxon>Bacilli</taxon>
        <taxon>Bacillales</taxon>
        <taxon>Caryophanaceae</taxon>
        <taxon>Planococcus</taxon>
    </lineage>
</organism>
<accession>A0A365L7E7</accession>
<keyword evidence="4" id="KW-1185">Reference proteome</keyword>
<evidence type="ECO:0000313" key="4">
    <source>
        <dbReference type="Proteomes" id="UP000251002"/>
    </source>
</evidence>
<dbReference type="Pfam" id="PF00561">
    <property type="entry name" value="Abhydrolase_1"/>
    <property type="match status" value="1"/>
</dbReference>
<dbReference type="GO" id="GO:0016020">
    <property type="term" value="C:membrane"/>
    <property type="evidence" value="ECO:0007669"/>
    <property type="project" value="TreeGrafter"/>
</dbReference>